<dbReference type="EMBL" id="JAGFNK010000052">
    <property type="protein sequence ID" value="KAI9509947.1"/>
    <property type="molecule type" value="Genomic_DNA"/>
</dbReference>
<keyword evidence="2" id="KW-1185">Reference proteome</keyword>
<dbReference type="Proteomes" id="UP001207468">
    <property type="component" value="Unassembled WGS sequence"/>
</dbReference>
<organism evidence="1 2">
    <name type="scientific">Russula earlei</name>
    <dbReference type="NCBI Taxonomy" id="71964"/>
    <lineage>
        <taxon>Eukaryota</taxon>
        <taxon>Fungi</taxon>
        <taxon>Dikarya</taxon>
        <taxon>Basidiomycota</taxon>
        <taxon>Agaricomycotina</taxon>
        <taxon>Agaricomycetes</taxon>
        <taxon>Russulales</taxon>
        <taxon>Russulaceae</taxon>
        <taxon>Russula</taxon>
    </lineage>
</organism>
<protein>
    <submittedName>
        <fullName evidence="1">Uncharacterized protein</fullName>
    </submittedName>
</protein>
<evidence type="ECO:0000313" key="1">
    <source>
        <dbReference type="EMBL" id="KAI9509947.1"/>
    </source>
</evidence>
<proteinExistence type="predicted"/>
<name>A0ACC0UEL7_9AGAM</name>
<gene>
    <name evidence="1" type="ORF">F5148DRAFT_1183405</name>
</gene>
<accession>A0ACC0UEL7</accession>
<reference evidence="1" key="1">
    <citation type="submission" date="2021-03" db="EMBL/GenBank/DDBJ databases">
        <title>Evolutionary priming and transition to the ectomycorrhizal habit in an iconic lineage of mushroom-forming fungi: is preadaptation a requirement?</title>
        <authorList>
            <consortium name="DOE Joint Genome Institute"/>
            <person name="Looney B.P."/>
            <person name="Miyauchi S."/>
            <person name="Morin E."/>
            <person name="Drula E."/>
            <person name="Courty P.E."/>
            <person name="Chicoki N."/>
            <person name="Fauchery L."/>
            <person name="Kohler A."/>
            <person name="Kuo A."/>
            <person name="LaButti K."/>
            <person name="Pangilinan J."/>
            <person name="Lipzen A."/>
            <person name="Riley R."/>
            <person name="Andreopoulos W."/>
            <person name="He G."/>
            <person name="Johnson J."/>
            <person name="Barry K.W."/>
            <person name="Grigoriev I.V."/>
            <person name="Nagy L."/>
            <person name="Hibbett D."/>
            <person name="Henrissat B."/>
            <person name="Matheny P.B."/>
            <person name="Labbe J."/>
            <person name="Martin A.F."/>
        </authorList>
    </citation>
    <scope>NUCLEOTIDE SEQUENCE</scope>
    <source>
        <strain evidence="1">BPL698</strain>
    </source>
</reference>
<evidence type="ECO:0000313" key="2">
    <source>
        <dbReference type="Proteomes" id="UP001207468"/>
    </source>
</evidence>
<sequence length="107" mass="12164">MTLKMGVLLLMTQCPQSRTLEKHPAFFTFGNTNRALEALKFRPVVERTHICVQAFRESFVQVGLLPVSESKTSPVVVMAKVPKKFWHVRGAEERLLDNDGILVGKRR</sequence>
<comment type="caution">
    <text evidence="1">The sequence shown here is derived from an EMBL/GenBank/DDBJ whole genome shotgun (WGS) entry which is preliminary data.</text>
</comment>